<dbReference type="SMART" id="SM00409">
    <property type="entry name" value="IG"/>
    <property type="match status" value="2"/>
</dbReference>
<keyword evidence="9" id="KW-0325">Glycoprotein</keyword>
<evidence type="ECO:0000259" key="13">
    <source>
        <dbReference type="PROSITE" id="PS50835"/>
    </source>
</evidence>
<dbReference type="GO" id="GO:0031295">
    <property type="term" value="P:T cell costimulation"/>
    <property type="evidence" value="ECO:0007669"/>
    <property type="project" value="TreeGrafter"/>
</dbReference>
<comment type="subcellular location">
    <subcellularLocation>
        <location evidence="1">Cell membrane</location>
        <topology evidence="1">Single-pass type I membrane protein</topology>
    </subcellularLocation>
</comment>
<evidence type="ECO:0000256" key="10">
    <source>
        <dbReference type="ARBA" id="ARBA00023319"/>
    </source>
</evidence>
<dbReference type="InterPro" id="IPR051713">
    <property type="entry name" value="T-cell_Activation_Regulation"/>
</dbReference>
<dbReference type="InterPro" id="IPR007110">
    <property type="entry name" value="Ig-like_dom"/>
</dbReference>
<keyword evidence="8" id="KW-0675">Receptor</keyword>
<keyword evidence="6 12" id="KW-0472">Membrane</keyword>
<name>A0AAD7W0L6_9TELE</name>
<evidence type="ECO:0000256" key="5">
    <source>
        <dbReference type="ARBA" id="ARBA00022989"/>
    </source>
</evidence>
<evidence type="ECO:0000256" key="2">
    <source>
        <dbReference type="ARBA" id="ARBA00022475"/>
    </source>
</evidence>
<dbReference type="InterPro" id="IPR003598">
    <property type="entry name" value="Ig_sub2"/>
</dbReference>
<reference evidence="14" key="1">
    <citation type="journal article" date="2023" name="Science">
        <title>Genome structures resolve the early diversification of teleost fishes.</title>
        <authorList>
            <person name="Parey E."/>
            <person name="Louis A."/>
            <person name="Montfort J."/>
            <person name="Bouchez O."/>
            <person name="Roques C."/>
            <person name="Iampietro C."/>
            <person name="Lluch J."/>
            <person name="Castinel A."/>
            <person name="Donnadieu C."/>
            <person name="Desvignes T."/>
            <person name="Floi Bucao C."/>
            <person name="Jouanno E."/>
            <person name="Wen M."/>
            <person name="Mejri S."/>
            <person name="Dirks R."/>
            <person name="Jansen H."/>
            <person name="Henkel C."/>
            <person name="Chen W.J."/>
            <person name="Zahm M."/>
            <person name="Cabau C."/>
            <person name="Klopp C."/>
            <person name="Thompson A.W."/>
            <person name="Robinson-Rechavi M."/>
            <person name="Braasch I."/>
            <person name="Lecointre G."/>
            <person name="Bobe J."/>
            <person name="Postlethwait J.H."/>
            <person name="Berthelot C."/>
            <person name="Roest Crollius H."/>
            <person name="Guiguen Y."/>
        </authorList>
    </citation>
    <scope>NUCLEOTIDE SEQUENCE</scope>
    <source>
        <strain evidence="14">NC1722</strain>
    </source>
</reference>
<evidence type="ECO:0000256" key="1">
    <source>
        <dbReference type="ARBA" id="ARBA00004251"/>
    </source>
</evidence>
<dbReference type="GO" id="GO:0071222">
    <property type="term" value="P:cellular response to lipopolysaccharide"/>
    <property type="evidence" value="ECO:0007669"/>
    <property type="project" value="TreeGrafter"/>
</dbReference>
<organism evidence="14 15">
    <name type="scientific">Aldrovandia affinis</name>
    <dbReference type="NCBI Taxonomy" id="143900"/>
    <lineage>
        <taxon>Eukaryota</taxon>
        <taxon>Metazoa</taxon>
        <taxon>Chordata</taxon>
        <taxon>Craniata</taxon>
        <taxon>Vertebrata</taxon>
        <taxon>Euteleostomi</taxon>
        <taxon>Actinopterygii</taxon>
        <taxon>Neopterygii</taxon>
        <taxon>Teleostei</taxon>
        <taxon>Notacanthiformes</taxon>
        <taxon>Halosauridae</taxon>
        <taxon>Aldrovandia</taxon>
    </lineage>
</organism>
<dbReference type="EMBL" id="JAINUG010000465">
    <property type="protein sequence ID" value="KAJ8367597.1"/>
    <property type="molecule type" value="Genomic_DNA"/>
</dbReference>
<feature type="region of interest" description="Disordered" evidence="11">
    <location>
        <begin position="47"/>
        <end position="70"/>
    </location>
</feature>
<keyword evidence="7" id="KW-1015">Disulfide bond</keyword>
<dbReference type="Gene3D" id="2.60.40.10">
    <property type="entry name" value="Immunoglobulins"/>
    <property type="match status" value="1"/>
</dbReference>
<dbReference type="SUPFAM" id="SSF48726">
    <property type="entry name" value="Immunoglobulin"/>
    <property type="match status" value="1"/>
</dbReference>
<evidence type="ECO:0000313" key="15">
    <source>
        <dbReference type="Proteomes" id="UP001221898"/>
    </source>
</evidence>
<dbReference type="CDD" id="cd00099">
    <property type="entry name" value="IgV"/>
    <property type="match status" value="1"/>
</dbReference>
<evidence type="ECO:0000256" key="6">
    <source>
        <dbReference type="ARBA" id="ARBA00023136"/>
    </source>
</evidence>
<keyword evidence="5 12" id="KW-1133">Transmembrane helix</keyword>
<dbReference type="InterPro" id="IPR013783">
    <property type="entry name" value="Ig-like_fold"/>
</dbReference>
<sequence>MCTVNVADLVDPGPIFRPLGGDIEMGYCFGADYIVVYKSGPEGDLLLGNSSERSQSRSPEPSSPGWADLKDRVTTTNHTVGLQGLEIRSLRLSDSGIYRRECWEGQQLANQKEHLLSVCLRDNGLKEFQLLPGGGADLHCTYSVGQQQLRWYWEAYPGYARTLFLDTSVSLEPLTDELRGRVEVHDSGSSLHVPSAALKRYYYCLVTEGERCLSFQKMHLLTDEADVESVFRSVGEQVTLPCSSQRPGQEQGQAHWDTPFGRVGPTSGPCVLPSHVTEYSLYVCPERDPGGVVSAAGESAVLSCSPDMEDSYSVRWYRRADPSQELLILDSEDPSGPVPGELYGRVNVSRYNYSLLLSDLSPQDSGEYWCVVLSVLDYMDGDGHQDSEDYGESDIYPQTNSLSNEDDLAYSNGPPDGDDSEVFWDDGNAEYCILRRRTHLAVTESRGLDEPTGTDTTLYTVCAVIVGCVILGIVCAVITVLWMSRIRRSRPGHSAERGAMEDTTLSERLAPADNTP</sequence>
<evidence type="ECO:0000256" key="8">
    <source>
        <dbReference type="ARBA" id="ARBA00023170"/>
    </source>
</evidence>
<evidence type="ECO:0000256" key="7">
    <source>
        <dbReference type="ARBA" id="ARBA00023157"/>
    </source>
</evidence>
<feature type="domain" description="Ig-like" evidence="13">
    <location>
        <begin position="273"/>
        <end position="372"/>
    </location>
</feature>
<gene>
    <name evidence="14" type="ORF">AAFF_G00314470</name>
</gene>
<evidence type="ECO:0000256" key="12">
    <source>
        <dbReference type="SAM" id="Phobius"/>
    </source>
</evidence>
<dbReference type="GO" id="GO:0009897">
    <property type="term" value="C:external side of plasma membrane"/>
    <property type="evidence" value="ECO:0007669"/>
    <property type="project" value="TreeGrafter"/>
</dbReference>
<dbReference type="GO" id="GO:0042102">
    <property type="term" value="P:positive regulation of T cell proliferation"/>
    <property type="evidence" value="ECO:0007669"/>
    <property type="project" value="TreeGrafter"/>
</dbReference>
<keyword evidence="15" id="KW-1185">Reference proteome</keyword>
<keyword evidence="3 12" id="KW-0812">Transmembrane</keyword>
<evidence type="ECO:0000256" key="3">
    <source>
        <dbReference type="ARBA" id="ARBA00022692"/>
    </source>
</evidence>
<feature type="region of interest" description="Disordered" evidence="11">
    <location>
        <begin position="384"/>
        <end position="421"/>
    </location>
</feature>
<dbReference type="Pfam" id="PF07686">
    <property type="entry name" value="V-set"/>
    <property type="match status" value="1"/>
</dbReference>
<feature type="transmembrane region" description="Helical" evidence="12">
    <location>
        <begin position="458"/>
        <end position="483"/>
    </location>
</feature>
<dbReference type="PROSITE" id="PS50835">
    <property type="entry name" value="IG_LIKE"/>
    <property type="match status" value="1"/>
</dbReference>
<evidence type="ECO:0000256" key="11">
    <source>
        <dbReference type="SAM" id="MobiDB-lite"/>
    </source>
</evidence>
<dbReference type="InterPro" id="IPR036179">
    <property type="entry name" value="Ig-like_dom_sf"/>
</dbReference>
<dbReference type="AlphaFoldDB" id="A0AAD7W0L6"/>
<keyword evidence="10" id="KW-0393">Immunoglobulin domain</keyword>
<keyword evidence="4" id="KW-0732">Signal</keyword>
<dbReference type="InterPro" id="IPR003599">
    <property type="entry name" value="Ig_sub"/>
</dbReference>
<dbReference type="SMART" id="SM00406">
    <property type="entry name" value="IGv"/>
    <property type="match status" value="1"/>
</dbReference>
<dbReference type="GO" id="GO:0006955">
    <property type="term" value="P:immune response"/>
    <property type="evidence" value="ECO:0007669"/>
    <property type="project" value="TreeGrafter"/>
</dbReference>
<evidence type="ECO:0000256" key="4">
    <source>
        <dbReference type="ARBA" id="ARBA00022729"/>
    </source>
</evidence>
<comment type="caution">
    <text evidence="14">The sequence shown here is derived from an EMBL/GenBank/DDBJ whole genome shotgun (WGS) entry which is preliminary data.</text>
</comment>
<protein>
    <recommendedName>
        <fullName evidence="13">Ig-like domain-containing protein</fullName>
    </recommendedName>
</protein>
<dbReference type="PANTHER" id="PTHR25466:SF9">
    <property type="entry name" value="FIBRONECTIN TYPE-III DOMAIN-CONTAINING PROTEIN"/>
    <property type="match status" value="1"/>
</dbReference>
<dbReference type="InterPro" id="IPR013106">
    <property type="entry name" value="Ig_V-set"/>
</dbReference>
<evidence type="ECO:0000313" key="14">
    <source>
        <dbReference type="EMBL" id="KAJ8367597.1"/>
    </source>
</evidence>
<feature type="compositionally biased region" description="Low complexity" evidence="11">
    <location>
        <begin position="50"/>
        <end position="64"/>
    </location>
</feature>
<keyword evidence="2" id="KW-1003">Cell membrane</keyword>
<dbReference type="SMART" id="SM00408">
    <property type="entry name" value="IGc2"/>
    <property type="match status" value="1"/>
</dbReference>
<feature type="region of interest" description="Disordered" evidence="11">
    <location>
        <begin position="492"/>
        <end position="516"/>
    </location>
</feature>
<dbReference type="Proteomes" id="UP001221898">
    <property type="component" value="Unassembled WGS sequence"/>
</dbReference>
<evidence type="ECO:0000256" key="9">
    <source>
        <dbReference type="ARBA" id="ARBA00023180"/>
    </source>
</evidence>
<dbReference type="GO" id="GO:0007166">
    <property type="term" value="P:cell surface receptor signaling pathway"/>
    <property type="evidence" value="ECO:0007669"/>
    <property type="project" value="TreeGrafter"/>
</dbReference>
<dbReference type="GO" id="GO:0042130">
    <property type="term" value="P:negative regulation of T cell proliferation"/>
    <property type="evidence" value="ECO:0007669"/>
    <property type="project" value="TreeGrafter"/>
</dbReference>
<proteinExistence type="predicted"/>
<dbReference type="PANTHER" id="PTHR25466">
    <property type="entry name" value="T-LYMPHOCYTE ACTIVATION ANTIGEN"/>
    <property type="match status" value="1"/>
</dbReference>
<accession>A0AAD7W0L6</accession>